<feature type="domain" description="Glycosyl transferase family 1" evidence="1">
    <location>
        <begin position="197"/>
        <end position="310"/>
    </location>
</feature>
<reference evidence="3" key="1">
    <citation type="submission" date="2018-02" db="EMBL/GenBank/DDBJ databases">
        <authorList>
            <person name="Hausmann B."/>
        </authorList>
    </citation>
    <scope>NUCLEOTIDE SEQUENCE [LARGE SCALE GENOMIC DNA]</scope>
    <source>
        <strain evidence="3">Peat soil MAG SbA1</strain>
    </source>
</reference>
<organism evidence="2 3">
    <name type="scientific">Candidatus Sulfotelmatobacter kueseliae</name>
    <dbReference type="NCBI Taxonomy" id="2042962"/>
    <lineage>
        <taxon>Bacteria</taxon>
        <taxon>Pseudomonadati</taxon>
        <taxon>Acidobacteriota</taxon>
        <taxon>Terriglobia</taxon>
        <taxon>Terriglobales</taxon>
        <taxon>Candidatus Korobacteraceae</taxon>
        <taxon>Candidatus Sulfotelmatobacter</taxon>
    </lineage>
</organism>
<dbReference type="GO" id="GO:0016757">
    <property type="term" value="F:glycosyltransferase activity"/>
    <property type="evidence" value="ECO:0007669"/>
    <property type="project" value="InterPro"/>
</dbReference>
<sequence>MNRVRIFIIVRFYLPGYKTGGPLRSISNIVEHFGDRFDFYILTNDRDWTDAAAYPSVTQDAWNDVGRAKVFYSSQFSFSLLRRLLAEVAPAAVYLNSVFSPLTVRLLCMRRLEIIPRIPVIIAPRGELADSALAIKGLKKKCYLWFANRAGLYNRLTWHATWAQEAEEIRRTMDRAANIHLAPNIPKCLCPVASPSEKTKGKLRLIFLSRICSVKNLLFGLQVLRNLVGDVILDIYGPIDQNSYWAACEKAIASLPAQMTVSYKGSVQYSEVATTLSRYHFLFLPTTGENFGHIIFEALSVGCPVIISDRTQWRNLQAKAAGWDLPLEDRPRWFAVLQRCVEMDEHEYRGLSEGAQRVAREVDTKGAVFATLELFDAAIARNSLTEAIRQ</sequence>
<evidence type="ECO:0000313" key="3">
    <source>
        <dbReference type="Proteomes" id="UP000238701"/>
    </source>
</evidence>
<dbReference type="Gene3D" id="3.40.50.2000">
    <property type="entry name" value="Glycogen Phosphorylase B"/>
    <property type="match status" value="1"/>
</dbReference>
<dbReference type="InterPro" id="IPR001296">
    <property type="entry name" value="Glyco_trans_1"/>
</dbReference>
<dbReference type="PANTHER" id="PTHR45947:SF3">
    <property type="entry name" value="SULFOQUINOVOSYL TRANSFERASE SQD2"/>
    <property type="match status" value="1"/>
</dbReference>
<protein>
    <recommendedName>
        <fullName evidence="1">Glycosyl transferase family 1 domain-containing protein</fullName>
    </recommendedName>
</protein>
<dbReference type="EMBL" id="OMOD01000022">
    <property type="protein sequence ID" value="SPF33461.1"/>
    <property type="molecule type" value="Genomic_DNA"/>
</dbReference>
<dbReference type="PANTHER" id="PTHR45947">
    <property type="entry name" value="SULFOQUINOVOSYL TRANSFERASE SQD2"/>
    <property type="match status" value="1"/>
</dbReference>
<evidence type="ECO:0000313" key="2">
    <source>
        <dbReference type="EMBL" id="SPF33461.1"/>
    </source>
</evidence>
<dbReference type="SUPFAM" id="SSF53756">
    <property type="entry name" value="UDP-Glycosyltransferase/glycogen phosphorylase"/>
    <property type="match status" value="1"/>
</dbReference>
<dbReference type="Pfam" id="PF00534">
    <property type="entry name" value="Glycos_transf_1"/>
    <property type="match status" value="1"/>
</dbReference>
<dbReference type="AlphaFoldDB" id="A0A2U3K1B6"/>
<proteinExistence type="predicted"/>
<gene>
    <name evidence="2" type="ORF">SBA1_1180026</name>
</gene>
<dbReference type="InterPro" id="IPR050194">
    <property type="entry name" value="Glycosyltransferase_grp1"/>
</dbReference>
<evidence type="ECO:0000259" key="1">
    <source>
        <dbReference type="Pfam" id="PF00534"/>
    </source>
</evidence>
<name>A0A2U3K1B6_9BACT</name>
<accession>A0A2U3K1B6</accession>
<dbReference type="Proteomes" id="UP000238701">
    <property type="component" value="Unassembled WGS sequence"/>
</dbReference>